<dbReference type="InterPro" id="IPR002625">
    <property type="entry name" value="Smr_dom"/>
</dbReference>
<dbReference type="STRING" id="685588.A0A067SAT3"/>
<evidence type="ECO:0000256" key="1">
    <source>
        <dbReference type="SAM" id="MobiDB-lite"/>
    </source>
</evidence>
<dbReference type="EMBL" id="KL142411">
    <property type="protein sequence ID" value="KDR68025.1"/>
    <property type="molecule type" value="Genomic_DNA"/>
</dbReference>
<name>A0A067SAT3_GALM3</name>
<dbReference type="SMART" id="SM01162">
    <property type="entry name" value="DUF1771"/>
    <property type="match status" value="1"/>
</dbReference>
<feature type="domain" description="Smr" evidence="2">
    <location>
        <begin position="547"/>
        <end position="609"/>
    </location>
</feature>
<feature type="compositionally biased region" description="Polar residues" evidence="1">
    <location>
        <begin position="412"/>
        <end position="422"/>
    </location>
</feature>
<dbReference type="InterPro" id="IPR013899">
    <property type="entry name" value="DUF1771"/>
</dbReference>
<feature type="compositionally biased region" description="Low complexity" evidence="1">
    <location>
        <begin position="98"/>
        <end position="114"/>
    </location>
</feature>
<evidence type="ECO:0000313" key="3">
    <source>
        <dbReference type="EMBL" id="KDR68025.1"/>
    </source>
</evidence>
<dbReference type="SUPFAM" id="SSF160443">
    <property type="entry name" value="SMR domain-like"/>
    <property type="match status" value="1"/>
</dbReference>
<accession>A0A067SAT3</accession>
<gene>
    <name evidence="3" type="ORF">GALMADRAFT_1060320</name>
</gene>
<feature type="compositionally biased region" description="Pro residues" evidence="1">
    <location>
        <begin position="390"/>
        <end position="402"/>
    </location>
</feature>
<dbReference type="Pfam" id="PF08590">
    <property type="entry name" value="DUF1771"/>
    <property type="match status" value="1"/>
</dbReference>
<dbReference type="InterPro" id="IPR052772">
    <property type="entry name" value="Endo/PolyKinase_Domain-Protein"/>
</dbReference>
<organism evidence="3 4">
    <name type="scientific">Galerina marginata (strain CBS 339.88)</name>
    <dbReference type="NCBI Taxonomy" id="685588"/>
    <lineage>
        <taxon>Eukaryota</taxon>
        <taxon>Fungi</taxon>
        <taxon>Dikarya</taxon>
        <taxon>Basidiomycota</taxon>
        <taxon>Agaricomycotina</taxon>
        <taxon>Agaricomycetes</taxon>
        <taxon>Agaricomycetidae</taxon>
        <taxon>Agaricales</taxon>
        <taxon>Agaricineae</taxon>
        <taxon>Strophariaceae</taxon>
        <taxon>Galerina</taxon>
    </lineage>
</organism>
<feature type="region of interest" description="Disordered" evidence="1">
    <location>
        <begin position="363"/>
        <end position="423"/>
    </location>
</feature>
<dbReference type="PANTHER" id="PTHR46535">
    <property type="entry name" value="NEDD4-BINDING PROTEIN 2"/>
    <property type="match status" value="1"/>
</dbReference>
<protein>
    <recommendedName>
        <fullName evidence="2">Smr domain-containing protein</fullName>
    </recommendedName>
</protein>
<reference evidence="4" key="1">
    <citation type="journal article" date="2014" name="Proc. Natl. Acad. Sci. U.S.A.">
        <title>Extensive sampling of basidiomycete genomes demonstrates inadequacy of the white-rot/brown-rot paradigm for wood decay fungi.</title>
        <authorList>
            <person name="Riley R."/>
            <person name="Salamov A.A."/>
            <person name="Brown D.W."/>
            <person name="Nagy L.G."/>
            <person name="Floudas D."/>
            <person name="Held B.W."/>
            <person name="Levasseur A."/>
            <person name="Lombard V."/>
            <person name="Morin E."/>
            <person name="Otillar R."/>
            <person name="Lindquist E.A."/>
            <person name="Sun H."/>
            <person name="LaButti K.M."/>
            <person name="Schmutz J."/>
            <person name="Jabbour D."/>
            <person name="Luo H."/>
            <person name="Baker S.E."/>
            <person name="Pisabarro A.G."/>
            <person name="Walton J.D."/>
            <person name="Blanchette R.A."/>
            <person name="Henrissat B."/>
            <person name="Martin F."/>
            <person name="Cullen D."/>
            <person name="Hibbett D.S."/>
            <person name="Grigoriev I.V."/>
        </authorList>
    </citation>
    <scope>NUCLEOTIDE SEQUENCE [LARGE SCALE GENOMIC DNA]</scope>
    <source>
        <strain evidence="4">CBS 339.88</strain>
    </source>
</reference>
<dbReference type="SMART" id="SM00463">
    <property type="entry name" value="SMR"/>
    <property type="match status" value="1"/>
</dbReference>
<dbReference type="HOGENOM" id="CLU_011634_0_0_1"/>
<keyword evidence="4" id="KW-1185">Reference proteome</keyword>
<proteinExistence type="predicted"/>
<dbReference type="GO" id="GO:0004519">
    <property type="term" value="F:endonuclease activity"/>
    <property type="evidence" value="ECO:0007669"/>
    <property type="project" value="TreeGrafter"/>
</dbReference>
<sequence>MDKETRKTLFDSLEKEFCPTLDSSLIAALLVEIESDIAGNNVDPTQDQIDFLRTTLSQLAFQAEESQQSELSDVQLTSHFEETISSWTTLDNGVEDTGSPGSSGSSSSSRQSFSSPLGFLQAALPDIPKTRLEKALEDAATRRDEVDMWDIIADILAEESIREMEERGLDGLEEDDYLEGITDDYGWETVQKKKKVTPTGPMKKSQPPPKKIFLADIRQQHHVYRPTHGKHKQQPRSSAGSAVADPWTHISSLSDHIATLLPPHPPSFFQSYFHSPQYATSYDAMYAALHSICKTSSIDSDGHITVLYNLLDVIMPEYEDGDVEQRSRLISDVQLAVAATQGKGDESLDLVNLLRELDSNSDMGLYHLRPSEPSKASNETYTPKARPRLPSGPPPIEPPPPSKVKQKPPAPSTSRNKPSPYQWQAVPQRKFIDRGPHPLAHHIPAYTRDVNGMKTARASGVRGGKANSDSAEFKRRMNETMRKRNEALREATRMWQRGNSKTRGGEVAFYFAERAREFQELAKQESLNAARELVHAKRANSQNHDTVDLHGTTVAEAIVIVKEILKEESTSISQAKPLTIITGRGAHSLNQVSVLKPAVRKALVEDGWVVGSWDGGLTVRQCRT</sequence>
<dbReference type="InterPro" id="IPR036063">
    <property type="entry name" value="Smr_dom_sf"/>
</dbReference>
<dbReference type="Pfam" id="PF01713">
    <property type="entry name" value="Smr"/>
    <property type="match status" value="1"/>
</dbReference>
<dbReference type="Proteomes" id="UP000027222">
    <property type="component" value="Unassembled WGS sequence"/>
</dbReference>
<dbReference type="Gene3D" id="3.30.1370.110">
    <property type="match status" value="1"/>
</dbReference>
<dbReference type="GO" id="GO:0005634">
    <property type="term" value="C:nucleus"/>
    <property type="evidence" value="ECO:0007669"/>
    <property type="project" value="TreeGrafter"/>
</dbReference>
<feature type="region of interest" description="Disordered" evidence="1">
    <location>
        <begin position="87"/>
        <end position="114"/>
    </location>
</feature>
<dbReference type="PANTHER" id="PTHR46535:SF1">
    <property type="entry name" value="NEDD4-BINDING PROTEIN 2"/>
    <property type="match status" value="1"/>
</dbReference>
<dbReference type="AlphaFoldDB" id="A0A067SAT3"/>
<evidence type="ECO:0000313" key="4">
    <source>
        <dbReference type="Proteomes" id="UP000027222"/>
    </source>
</evidence>
<dbReference type="PROSITE" id="PS50828">
    <property type="entry name" value="SMR"/>
    <property type="match status" value="1"/>
</dbReference>
<evidence type="ECO:0000259" key="2">
    <source>
        <dbReference type="PROSITE" id="PS50828"/>
    </source>
</evidence>
<dbReference type="OrthoDB" id="4080456at2759"/>